<keyword evidence="1" id="KW-0472">Membrane</keyword>
<organism evidence="2 3">
    <name type="scientific">Brachyspira aalborgi</name>
    <dbReference type="NCBI Taxonomy" id="29522"/>
    <lineage>
        <taxon>Bacteria</taxon>
        <taxon>Pseudomonadati</taxon>
        <taxon>Spirochaetota</taxon>
        <taxon>Spirochaetia</taxon>
        <taxon>Brachyspirales</taxon>
        <taxon>Brachyspiraceae</taxon>
        <taxon>Brachyspira</taxon>
    </lineage>
</organism>
<keyword evidence="1" id="KW-0812">Transmembrane</keyword>
<accession>A0A5C8D5Z7</accession>
<comment type="caution">
    <text evidence="2">The sequence shown here is derived from an EMBL/GenBank/DDBJ whole genome shotgun (WGS) entry which is preliminary data.</text>
</comment>
<dbReference type="EMBL" id="SAXU01000001">
    <property type="protein sequence ID" value="TXJ20917.1"/>
    <property type="molecule type" value="Genomic_DNA"/>
</dbReference>
<evidence type="ECO:0000256" key="1">
    <source>
        <dbReference type="SAM" id="Phobius"/>
    </source>
</evidence>
<sequence length="100" mass="11855">MANKKSKDELRYNFFIKKTLIVYSARVIITVSFLLLIYGTFYLMVKSGDKEIVKYISKTIISLFESDRKFAISFAFNLLLLILLIINRINYNKLKIYRNK</sequence>
<reference evidence="2 3" key="1">
    <citation type="journal article" date="1992" name="Lakartidningen">
        <title>[Penicillin V and not amoxicillin is the first choice preparation in acute otitis].</title>
        <authorList>
            <person name="Kamme C."/>
            <person name="Lundgren K."/>
            <person name="Prellner K."/>
        </authorList>
    </citation>
    <scope>NUCLEOTIDE SEQUENCE [LARGE SCALE GENOMIC DNA]</scope>
    <source>
        <strain evidence="2 3">513A</strain>
    </source>
</reference>
<name>A0A5C8D5Z7_9SPIR</name>
<feature type="transmembrane region" description="Helical" evidence="1">
    <location>
        <begin position="70"/>
        <end position="91"/>
    </location>
</feature>
<keyword evidence="1" id="KW-1133">Transmembrane helix</keyword>
<dbReference type="AlphaFoldDB" id="A0A5C8D5Z7"/>
<evidence type="ECO:0000313" key="2">
    <source>
        <dbReference type="EMBL" id="TXJ20917.1"/>
    </source>
</evidence>
<protein>
    <submittedName>
        <fullName evidence="2">Uncharacterized protein</fullName>
    </submittedName>
</protein>
<dbReference type="RefSeq" id="WP_147738987.1">
    <property type="nucleotide sequence ID" value="NZ_SAXU01000001.1"/>
</dbReference>
<dbReference type="Proteomes" id="UP000324638">
    <property type="component" value="Unassembled WGS sequence"/>
</dbReference>
<evidence type="ECO:0000313" key="3">
    <source>
        <dbReference type="Proteomes" id="UP000324638"/>
    </source>
</evidence>
<gene>
    <name evidence="2" type="ORF">EPJ79_07250</name>
</gene>
<feature type="transmembrane region" description="Helical" evidence="1">
    <location>
        <begin position="20"/>
        <end position="45"/>
    </location>
</feature>
<proteinExistence type="predicted"/>